<keyword evidence="4" id="KW-0233">DNA recombination</keyword>
<dbReference type="PANTHER" id="PTHR21541:SF3">
    <property type="entry name" value="STRUCTURE-SPECIFIC ENDONUCLEASE SUBUNIT SLX4"/>
    <property type="match status" value="1"/>
</dbReference>
<gene>
    <name evidence="9" type="ORF">g.39325</name>
</gene>
<sequence>ELHRKVLLYEPIYLEDLMALLKTNGIKSKPSAVMDYLDEQCITFRTTSWKATNEKRRLKQRSPRKIAKTTKGRDISKTSVTGVPSQNNSSPTKTQSNEVKKRGRPRKDNVNKQV</sequence>
<evidence type="ECO:0000256" key="8">
    <source>
        <dbReference type="SAM" id="MobiDB-lite"/>
    </source>
</evidence>
<organism evidence="9">
    <name type="scientific">Homalodisca liturata</name>
    <dbReference type="NCBI Taxonomy" id="320908"/>
    <lineage>
        <taxon>Eukaryota</taxon>
        <taxon>Metazoa</taxon>
        <taxon>Ecdysozoa</taxon>
        <taxon>Arthropoda</taxon>
        <taxon>Hexapoda</taxon>
        <taxon>Insecta</taxon>
        <taxon>Pterygota</taxon>
        <taxon>Neoptera</taxon>
        <taxon>Paraneoptera</taxon>
        <taxon>Hemiptera</taxon>
        <taxon>Auchenorrhyncha</taxon>
        <taxon>Membracoidea</taxon>
        <taxon>Cicadellidae</taxon>
        <taxon>Cicadellinae</taxon>
        <taxon>Proconiini</taxon>
        <taxon>Homalodisca</taxon>
    </lineage>
</organism>
<proteinExistence type="inferred from homology"/>
<feature type="region of interest" description="Disordered" evidence="8">
    <location>
        <begin position="53"/>
        <end position="114"/>
    </location>
</feature>
<dbReference type="GO" id="GO:0033557">
    <property type="term" value="C:Slx1-Slx4 complex"/>
    <property type="evidence" value="ECO:0007669"/>
    <property type="project" value="InterPro"/>
</dbReference>
<evidence type="ECO:0000256" key="3">
    <source>
        <dbReference type="ARBA" id="ARBA00022763"/>
    </source>
</evidence>
<dbReference type="Pfam" id="PF09494">
    <property type="entry name" value="Slx4"/>
    <property type="match status" value="1"/>
</dbReference>
<feature type="non-terminal residue" evidence="9">
    <location>
        <position position="1"/>
    </location>
</feature>
<comment type="subcellular location">
    <subcellularLocation>
        <location evidence="1">Nucleus</location>
    </subcellularLocation>
</comment>
<evidence type="ECO:0000256" key="6">
    <source>
        <dbReference type="ARBA" id="ARBA00023242"/>
    </source>
</evidence>
<evidence type="ECO:0000256" key="2">
    <source>
        <dbReference type="ARBA" id="ARBA00006661"/>
    </source>
</evidence>
<dbReference type="EMBL" id="GECU01015133">
    <property type="protein sequence ID" value="JAS92573.1"/>
    <property type="molecule type" value="Transcribed_RNA"/>
</dbReference>
<dbReference type="InterPro" id="IPR018574">
    <property type="entry name" value="Structure-sp_endonuc_su_Slx4"/>
</dbReference>
<protein>
    <recommendedName>
        <fullName evidence="7">Structure-specific endonuclease subunit SLX4</fullName>
    </recommendedName>
</protein>
<dbReference type="GO" id="GO:0006281">
    <property type="term" value="P:DNA repair"/>
    <property type="evidence" value="ECO:0007669"/>
    <property type="project" value="UniProtKB-KW"/>
</dbReference>
<evidence type="ECO:0000313" key="9">
    <source>
        <dbReference type="EMBL" id="JAS92573.1"/>
    </source>
</evidence>
<dbReference type="PANTHER" id="PTHR21541">
    <property type="entry name" value="BTB POZ DOMAIN CONTAINING 12"/>
    <property type="match status" value="1"/>
</dbReference>
<keyword evidence="5" id="KW-0234">DNA repair</keyword>
<dbReference type="GO" id="GO:0000712">
    <property type="term" value="P:resolution of meiotic recombination intermediates"/>
    <property type="evidence" value="ECO:0007669"/>
    <property type="project" value="TreeGrafter"/>
</dbReference>
<feature type="compositionally biased region" description="Basic residues" evidence="8">
    <location>
        <begin position="56"/>
        <end position="70"/>
    </location>
</feature>
<evidence type="ECO:0000256" key="4">
    <source>
        <dbReference type="ARBA" id="ARBA00023172"/>
    </source>
</evidence>
<dbReference type="AlphaFoldDB" id="A0A1B6J067"/>
<evidence type="ECO:0000256" key="5">
    <source>
        <dbReference type="ARBA" id="ARBA00023204"/>
    </source>
</evidence>
<evidence type="ECO:0000256" key="7">
    <source>
        <dbReference type="ARBA" id="ARBA00029496"/>
    </source>
</evidence>
<name>A0A1B6J067_9HEMI</name>
<accession>A0A1B6J067</accession>
<feature type="compositionally biased region" description="Polar residues" evidence="8">
    <location>
        <begin position="77"/>
        <end position="97"/>
    </location>
</feature>
<evidence type="ECO:0000256" key="1">
    <source>
        <dbReference type="ARBA" id="ARBA00004123"/>
    </source>
</evidence>
<dbReference type="GO" id="GO:0006260">
    <property type="term" value="P:DNA replication"/>
    <property type="evidence" value="ECO:0007669"/>
    <property type="project" value="InterPro"/>
</dbReference>
<keyword evidence="3" id="KW-0227">DNA damage</keyword>
<comment type="similarity">
    <text evidence="2">Belongs to the SLX4 family.</text>
</comment>
<keyword evidence="6" id="KW-0539">Nucleus</keyword>
<reference evidence="9" key="1">
    <citation type="submission" date="2015-11" db="EMBL/GenBank/DDBJ databases">
        <title>De novo transcriptome assembly of four potential Pierce s Disease insect vectors from Arizona vineyards.</title>
        <authorList>
            <person name="Tassone E.E."/>
        </authorList>
    </citation>
    <scope>NUCLEOTIDE SEQUENCE</scope>
</reference>